<feature type="region of interest" description="Disordered" evidence="1">
    <location>
        <begin position="84"/>
        <end position="104"/>
    </location>
</feature>
<protein>
    <submittedName>
        <fullName evidence="3">Uncharacterized protein</fullName>
    </submittedName>
</protein>
<dbReference type="GeneID" id="83062161"/>
<keyword evidence="2" id="KW-0732">Signal</keyword>
<evidence type="ECO:0000256" key="1">
    <source>
        <dbReference type="SAM" id="MobiDB-lite"/>
    </source>
</evidence>
<dbReference type="KEGG" id="lem:LEN_0225"/>
<name>A0AAU9ALJ3_LYSEN</name>
<feature type="signal peptide" evidence="2">
    <location>
        <begin position="1"/>
        <end position="25"/>
    </location>
</feature>
<accession>A0AAU9ALJ3</accession>
<sequence>MTNHKTLMCLALTALIAAAAHPAQAQTYTKQAELELAATGDAFQVGSRRFRVAPSAVPAPVSDRTDPAKDVIVAGYEVKLRAPDAAAPKSRSKRDLSAPATTAAAGPVADGGALGVAVAEEGGRAVLVTQRLNVYVGDIGVVAGLASATGGKVTYSSALGGNAVIEYASVDAALAAMKRIQGANGVKEVSPEIIQSRIMTR</sequence>
<feature type="chain" id="PRO_5043627889" evidence="2">
    <location>
        <begin position="26"/>
        <end position="201"/>
    </location>
</feature>
<evidence type="ECO:0000313" key="3">
    <source>
        <dbReference type="EMBL" id="BAV95712.1"/>
    </source>
</evidence>
<dbReference type="EMBL" id="AP014940">
    <property type="protein sequence ID" value="BAV95712.1"/>
    <property type="molecule type" value="Genomic_DNA"/>
</dbReference>
<organism evidence="3 4">
    <name type="scientific">Lysobacter enzymogenes</name>
    <dbReference type="NCBI Taxonomy" id="69"/>
    <lineage>
        <taxon>Bacteria</taxon>
        <taxon>Pseudomonadati</taxon>
        <taxon>Pseudomonadota</taxon>
        <taxon>Gammaproteobacteria</taxon>
        <taxon>Lysobacterales</taxon>
        <taxon>Lysobacteraceae</taxon>
        <taxon>Lysobacter</taxon>
    </lineage>
</organism>
<reference evidence="3 4" key="1">
    <citation type="journal article" date="2017" name="DNA Res.">
        <title>Complete genome sequence and expression profile of the commercial lytic enzyme producer Lysobacter enzymogenes M497-1.</title>
        <authorList>
            <person name="Takami H."/>
            <person name="Toyoda A."/>
            <person name="Uchiyama I."/>
            <person name="Itoh T."/>
            <person name="Takaki Y."/>
            <person name="Arai W."/>
            <person name="Nishi S."/>
            <person name="Kawai M."/>
            <person name="Shinya K."/>
            <person name="Ikeda H."/>
        </authorList>
    </citation>
    <scope>NUCLEOTIDE SEQUENCE [LARGE SCALE GENOMIC DNA]</scope>
    <source>
        <strain evidence="3 4">M497-1</strain>
    </source>
</reference>
<gene>
    <name evidence="3" type="ORF">LEN_0225</name>
</gene>
<dbReference type="Proteomes" id="UP000218824">
    <property type="component" value="Chromosome"/>
</dbReference>
<dbReference type="RefSeq" id="WP_145959899.1">
    <property type="nucleotide sequence ID" value="NZ_AP014940.1"/>
</dbReference>
<dbReference type="AlphaFoldDB" id="A0AAU9ALJ3"/>
<evidence type="ECO:0000256" key="2">
    <source>
        <dbReference type="SAM" id="SignalP"/>
    </source>
</evidence>
<evidence type="ECO:0000313" key="4">
    <source>
        <dbReference type="Proteomes" id="UP000218824"/>
    </source>
</evidence>
<proteinExistence type="predicted"/>